<dbReference type="Proteomes" id="UP000019586">
    <property type="component" value="Chromosome"/>
</dbReference>
<name>W8UF53_KLEPN</name>
<dbReference type="InterPro" id="IPR010998">
    <property type="entry name" value="Integrase_recombinase_N"/>
</dbReference>
<evidence type="ECO:0000256" key="2">
    <source>
        <dbReference type="ARBA" id="ARBA00022908"/>
    </source>
</evidence>
<dbReference type="HOGENOM" id="CLU_045821_0_0_6"/>
<reference evidence="8 9" key="1">
    <citation type="journal article" date="2014" name="Proc. Natl. Acad. Sci. U.S.A.">
        <title>Molecular dissection of the evolution of carbapenem-resistant multilocus sequence type 258 Klebsiella pneumoniae.</title>
        <authorList>
            <person name="Deleo F.R."/>
            <person name="Chen L."/>
            <person name="Porcella S.F."/>
            <person name="Martens C.A."/>
            <person name="Kobayashi S.D."/>
            <person name="Porter A.R."/>
            <person name="Chavda K.D."/>
            <person name="Jacobs M.R."/>
            <person name="Mathema B."/>
            <person name="Olsen R.J."/>
            <person name="Bonomo R.A."/>
            <person name="Musser J.M."/>
            <person name="Kreiswirth B.N."/>
        </authorList>
    </citation>
    <scope>NUCLEOTIDE SEQUENCE [LARGE SCALE GENOMIC DNA]</scope>
    <source>
        <strain evidence="8">30684/NJST258_2</strain>
    </source>
</reference>
<comment type="similarity">
    <text evidence="1">Belongs to the 'phage' integrase family.</text>
</comment>
<organism evidence="8 9">
    <name type="scientific">Klebsiella pneumoniae 30684/NJST258_2</name>
    <dbReference type="NCBI Taxonomy" id="1420013"/>
    <lineage>
        <taxon>Bacteria</taxon>
        <taxon>Pseudomonadati</taxon>
        <taxon>Pseudomonadota</taxon>
        <taxon>Gammaproteobacteria</taxon>
        <taxon>Enterobacterales</taxon>
        <taxon>Enterobacteriaceae</taxon>
        <taxon>Klebsiella/Raoultella group</taxon>
        <taxon>Klebsiella</taxon>
        <taxon>Klebsiella pneumoniae complex</taxon>
    </lineage>
</organism>
<dbReference type="Pfam" id="PF00589">
    <property type="entry name" value="Phage_integrase"/>
    <property type="match status" value="1"/>
</dbReference>
<evidence type="ECO:0000256" key="4">
    <source>
        <dbReference type="ARBA" id="ARBA00023172"/>
    </source>
</evidence>
<dbReference type="SUPFAM" id="SSF56349">
    <property type="entry name" value="DNA breaking-rejoining enzymes"/>
    <property type="match status" value="1"/>
</dbReference>
<keyword evidence="3 5" id="KW-0238">DNA-binding</keyword>
<dbReference type="KEGG" id="kps:KPNJ2_00865"/>
<evidence type="ECO:0000259" key="6">
    <source>
        <dbReference type="PROSITE" id="PS51898"/>
    </source>
</evidence>
<evidence type="ECO:0000313" key="9">
    <source>
        <dbReference type="Proteomes" id="UP000019586"/>
    </source>
</evidence>
<dbReference type="AlphaFoldDB" id="W8UF53"/>
<protein>
    <submittedName>
        <fullName evidence="8">DNA integration/recombination/inversion protein</fullName>
    </submittedName>
</protein>
<feature type="domain" description="Core-binding (CB)" evidence="7">
    <location>
        <begin position="7"/>
        <end position="86"/>
    </location>
</feature>
<dbReference type="PROSITE" id="PS51900">
    <property type="entry name" value="CB"/>
    <property type="match status" value="1"/>
</dbReference>
<dbReference type="EMBL" id="CP006918">
    <property type="protein sequence ID" value="AHM77645.1"/>
    <property type="molecule type" value="Genomic_DNA"/>
</dbReference>
<dbReference type="GO" id="GO:0003677">
    <property type="term" value="F:DNA binding"/>
    <property type="evidence" value="ECO:0007669"/>
    <property type="project" value="UniProtKB-UniRule"/>
</dbReference>
<gene>
    <name evidence="8" type="ORF">KPNJ2_00865</name>
</gene>
<dbReference type="InterPro" id="IPR044068">
    <property type="entry name" value="CB"/>
</dbReference>
<keyword evidence="2" id="KW-0229">DNA integration</keyword>
<dbReference type="GO" id="GO:0015074">
    <property type="term" value="P:DNA integration"/>
    <property type="evidence" value="ECO:0007669"/>
    <property type="project" value="UniProtKB-KW"/>
</dbReference>
<dbReference type="PROSITE" id="PS51898">
    <property type="entry name" value="TYR_RECOMBINASE"/>
    <property type="match status" value="1"/>
</dbReference>
<evidence type="ECO:0000256" key="5">
    <source>
        <dbReference type="PROSITE-ProRule" id="PRU01248"/>
    </source>
</evidence>
<dbReference type="PANTHER" id="PTHR30349">
    <property type="entry name" value="PHAGE INTEGRASE-RELATED"/>
    <property type="match status" value="1"/>
</dbReference>
<dbReference type="Gene3D" id="1.10.150.130">
    <property type="match status" value="1"/>
</dbReference>
<dbReference type="InterPro" id="IPR050090">
    <property type="entry name" value="Tyrosine_recombinase_XerCD"/>
</dbReference>
<evidence type="ECO:0000256" key="1">
    <source>
        <dbReference type="ARBA" id="ARBA00008857"/>
    </source>
</evidence>
<evidence type="ECO:0000256" key="3">
    <source>
        <dbReference type="ARBA" id="ARBA00023125"/>
    </source>
</evidence>
<sequence length="317" mass="37197">MTMDELLTFEVLLEKYFYAKTLRPDTQWSYCKVVRTFTKFAKVLPGEVSADLVLRWKEEVLKVQGLKVRTWNNKVAHMRALFNFAIKKKLFQEENPFNGVVACPGVKRKKTLSDSQLETVYRVMQQQRGREQSGDRYRNALAPAWFWTAVLDILRYTAIRQNQFLHIRISDVDFDSHCIHLRLEGAKNHREHQVPIISALRPSLEELVSQVTKAGAMPHEQLFNIAWFDFRRKANYQDGMTKVPLRSFFRRLSRECGFLVSPHRFRHTIATKLMRTPERNLQTVKTLLGHVSLASTLEYVEVNIESLKATLEQELRW</sequence>
<keyword evidence="4" id="KW-0233">DNA recombination</keyword>
<evidence type="ECO:0000259" key="7">
    <source>
        <dbReference type="PROSITE" id="PS51900"/>
    </source>
</evidence>
<evidence type="ECO:0000313" key="8">
    <source>
        <dbReference type="EMBL" id="AHM77645.1"/>
    </source>
</evidence>
<dbReference type="InterPro" id="IPR011010">
    <property type="entry name" value="DNA_brk_join_enz"/>
</dbReference>
<dbReference type="InterPro" id="IPR013762">
    <property type="entry name" value="Integrase-like_cat_sf"/>
</dbReference>
<dbReference type="Gene3D" id="1.10.443.10">
    <property type="entry name" value="Intergrase catalytic core"/>
    <property type="match status" value="1"/>
</dbReference>
<dbReference type="PANTHER" id="PTHR30349:SF64">
    <property type="entry name" value="PROPHAGE INTEGRASE INTD-RELATED"/>
    <property type="match status" value="1"/>
</dbReference>
<dbReference type="PATRIC" id="fig|1420013.3.peg.823"/>
<accession>W8UF53</accession>
<dbReference type="GO" id="GO:0006310">
    <property type="term" value="P:DNA recombination"/>
    <property type="evidence" value="ECO:0007669"/>
    <property type="project" value="UniProtKB-KW"/>
</dbReference>
<feature type="domain" description="Tyr recombinase" evidence="6">
    <location>
        <begin position="107"/>
        <end position="312"/>
    </location>
</feature>
<dbReference type="CDD" id="cd00397">
    <property type="entry name" value="DNA_BRE_C"/>
    <property type="match status" value="1"/>
</dbReference>
<dbReference type="InterPro" id="IPR002104">
    <property type="entry name" value="Integrase_catalytic"/>
</dbReference>
<proteinExistence type="inferred from homology"/>